<dbReference type="Gene3D" id="1.25.40.1010">
    <property type="match status" value="1"/>
</dbReference>
<comment type="caution">
    <text evidence="5">The sequence shown here is derived from an EMBL/GenBank/DDBJ whole genome shotgun (WGS) entry which is preliminary data.</text>
</comment>
<dbReference type="FunFam" id="1.25.40.1040:FF:000003">
    <property type="entry name" value="N-terminal acetyltransferase A, auxiliary subunit"/>
    <property type="match status" value="1"/>
</dbReference>
<dbReference type="Pfam" id="PF12569">
    <property type="entry name" value="NatA_aux_su"/>
    <property type="match status" value="1"/>
</dbReference>
<feature type="region of interest" description="Disordered" evidence="4">
    <location>
        <begin position="607"/>
        <end position="635"/>
    </location>
</feature>
<dbReference type="SUPFAM" id="SSF48452">
    <property type="entry name" value="TPR-like"/>
    <property type="match status" value="1"/>
</dbReference>
<dbReference type="Proteomes" id="UP000835052">
    <property type="component" value="Unassembled WGS sequence"/>
</dbReference>
<keyword evidence="6" id="KW-1185">Reference proteome</keyword>
<dbReference type="PANTHER" id="PTHR22767">
    <property type="entry name" value="N-TERMINAL ACETYLTRANSFERASE-RELATED"/>
    <property type="match status" value="1"/>
</dbReference>
<dbReference type="InterPro" id="IPR011990">
    <property type="entry name" value="TPR-like_helical_dom_sf"/>
</dbReference>
<dbReference type="InterPro" id="IPR021183">
    <property type="entry name" value="NatA_aux_su"/>
</dbReference>
<accession>A0A8S1HNZ1</accession>
<evidence type="ECO:0000256" key="2">
    <source>
        <dbReference type="ARBA" id="ARBA00022803"/>
    </source>
</evidence>
<organism evidence="5 6">
    <name type="scientific">Caenorhabditis auriculariae</name>
    <dbReference type="NCBI Taxonomy" id="2777116"/>
    <lineage>
        <taxon>Eukaryota</taxon>
        <taxon>Metazoa</taxon>
        <taxon>Ecdysozoa</taxon>
        <taxon>Nematoda</taxon>
        <taxon>Chromadorea</taxon>
        <taxon>Rhabditida</taxon>
        <taxon>Rhabditina</taxon>
        <taxon>Rhabditomorpha</taxon>
        <taxon>Rhabditoidea</taxon>
        <taxon>Rhabditidae</taxon>
        <taxon>Peloderinae</taxon>
        <taxon>Caenorhabditis</taxon>
    </lineage>
</organism>
<evidence type="ECO:0000256" key="1">
    <source>
        <dbReference type="ARBA" id="ARBA00022737"/>
    </source>
</evidence>
<reference evidence="5" key="1">
    <citation type="submission" date="2020-10" db="EMBL/GenBank/DDBJ databases">
        <authorList>
            <person name="Kikuchi T."/>
        </authorList>
    </citation>
    <scope>NUCLEOTIDE SEQUENCE</scope>
    <source>
        <strain evidence="5">NKZ352</strain>
    </source>
</reference>
<dbReference type="Gene3D" id="1.25.40.1040">
    <property type="match status" value="1"/>
</dbReference>
<dbReference type="PANTHER" id="PTHR22767:SF2">
    <property type="entry name" value="N(ALPHA)-ACETYLTRANSFERASE 15_16, ISOFORM A"/>
    <property type="match status" value="1"/>
</dbReference>
<sequence>MVSPPGQSSKQPLPARELGIFRRIIKSYEQKQYRVGLRYARQILSNSQFADHGETLSMKGLILNCMGKSAEAQDCVKRGLKADLTSYVCWHVYGLVQRSDKKYDEAMKAYKHALNLDKENLQILRDLSLLQIQLRDYEGYRDSRYHLLRLRPTQRVSWVGYATAYHLLNDYAMALNIISQFMKNNTPAAFDFEHSELLLYQNFIIRESGQLDVALQTLEENSIAIVDRVAYMETRGNLLMQLGQLDKSEQVWRSLIDRNPENNLYYDKLEECLGLQEKGNTERLALYDELGQKYKKASVPKRVALNLVEGEQFRERLLDWMTPFLRKGAPSLFTSLVPLYAFPEKVAIIEGLINELVKKFEDEGYNNVSLDASETEHEPPTTALWLYLLAAQHYDRVSNTSLALSFVDRAIQHTPTLVENLMLKARIYKHAGDYLEAADLMDEAQSLDTADRYINGKCAKYLLRARKIEEATKMCAKFTREGDAPETFLNEMQCMWYEIECARAYRSLNDYGEALKKAHQIEQHFFTIVEDQYDFHTYCLRKTTLTAYVSLLRLEDVIRRHNYFYQAAKLAIKIYMRMIDRPNDMIMQNGINSEGLTSNELKKLKKKLKKQQLQKQEEEEKKKEKEKDDYRGPQIDAKELLKTEKPLEEAAKFAHHLHMLGSPHATAYALAADVYLRKKKTLLVLKCLNEGNKIDPNSPLLHVQKVKFLKYYETVQLTGIPADLAKEVFENLFKGVNDPVKLNEEFKSNNQQSLIHRLAVAEVNLFLDPSSGPATKNWLLKSFEDDKLKGRTLKNFIKFRDAISYGKIGSWTKEEVEVLTRVAHGLFPLSREFGGGVQKPSSSSG</sequence>
<dbReference type="GO" id="GO:0031415">
    <property type="term" value="C:NatA complex"/>
    <property type="evidence" value="ECO:0007669"/>
    <property type="project" value="TreeGrafter"/>
</dbReference>
<evidence type="ECO:0000313" key="6">
    <source>
        <dbReference type="Proteomes" id="UP000835052"/>
    </source>
</evidence>
<name>A0A8S1HNZ1_9PELO</name>
<evidence type="ECO:0000313" key="5">
    <source>
        <dbReference type="EMBL" id="CAD6197579.1"/>
    </source>
</evidence>
<feature type="repeat" description="TPR" evidence="3">
    <location>
        <begin position="87"/>
        <end position="120"/>
    </location>
</feature>
<gene>
    <name evidence="5" type="ORF">CAUJ_LOCUS13488</name>
</gene>
<evidence type="ECO:0000256" key="3">
    <source>
        <dbReference type="PROSITE-ProRule" id="PRU00339"/>
    </source>
</evidence>
<protein>
    <submittedName>
        <fullName evidence="5">Uncharacterized protein</fullName>
    </submittedName>
</protein>
<keyword evidence="2 3" id="KW-0802">TPR repeat</keyword>
<evidence type="ECO:0000256" key="4">
    <source>
        <dbReference type="SAM" id="MobiDB-lite"/>
    </source>
</evidence>
<feature type="compositionally biased region" description="Basic and acidic residues" evidence="4">
    <location>
        <begin position="615"/>
        <end position="635"/>
    </location>
</feature>
<keyword evidence="1" id="KW-0677">Repeat</keyword>
<dbReference type="SMART" id="SM00028">
    <property type="entry name" value="TPR"/>
    <property type="match status" value="6"/>
</dbReference>
<dbReference type="OrthoDB" id="10263032at2759"/>
<dbReference type="Pfam" id="PF13181">
    <property type="entry name" value="TPR_8"/>
    <property type="match status" value="1"/>
</dbReference>
<dbReference type="AlphaFoldDB" id="A0A8S1HNZ1"/>
<proteinExistence type="predicted"/>
<dbReference type="PIRSF" id="PIRSF000422">
    <property type="entry name" value="N-terminal-AcTrfase-A_aux_su"/>
    <property type="match status" value="1"/>
</dbReference>
<dbReference type="PROSITE" id="PS50005">
    <property type="entry name" value="TPR"/>
    <property type="match status" value="1"/>
</dbReference>
<dbReference type="InterPro" id="IPR019734">
    <property type="entry name" value="TPR_rpt"/>
</dbReference>
<dbReference type="EMBL" id="CAJGYM010000098">
    <property type="protein sequence ID" value="CAD6197579.1"/>
    <property type="molecule type" value="Genomic_DNA"/>
</dbReference>